<dbReference type="InterPro" id="IPR011047">
    <property type="entry name" value="Quinoprotein_ADH-like_sf"/>
</dbReference>
<dbReference type="GO" id="GO:0004674">
    <property type="term" value="F:protein serine/threonine kinase activity"/>
    <property type="evidence" value="ECO:0007669"/>
    <property type="project" value="UniProtKB-EC"/>
</dbReference>
<reference evidence="4 5" key="1">
    <citation type="submission" date="2019-02" db="EMBL/GenBank/DDBJ databases">
        <title>Deep-cultivation of Planctomycetes and their phenomic and genomic characterization uncovers novel biology.</title>
        <authorList>
            <person name="Wiegand S."/>
            <person name="Jogler M."/>
            <person name="Boedeker C."/>
            <person name="Pinto D."/>
            <person name="Vollmers J."/>
            <person name="Rivas-Marin E."/>
            <person name="Kohn T."/>
            <person name="Peeters S.H."/>
            <person name="Heuer A."/>
            <person name="Rast P."/>
            <person name="Oberbeckmann S."/>
            <person name="Bunk B."/>
            <person name="Jeske O."/>
            <person name="Meyerdierks A."/>
            <person name="Storesund J.E."/>
            <person name="Kallscheuer N."/>
            <person name="Luecker S."/>
            <person name="Lage O.M."/>
            <person name="Pohl T."/>
            <person name="Merkel B.J."/>
            <person name="Hornburger P."/>
            <person name="Mueller R.-W."/>
            <person name="Bruemmer F."/>
            <person name="Labrenz M."/>
            <person name="Spormann A.M."/>
            <person name="Op den Camp H."/>
            <person name="Overmann J."/>
            <person name="Amann R."/>
            <person name="Jetten M.S.M."/>
            <person name="Mascher T."/>
            <person name="Medema M.H."/>
            <person name="Devos D.P."/>
            <person name="Kaster A.-K."/>
            <person name="Ovreas L."/>
            <person name="Rohde M."/>
            <person name="Galperin M.Y."/>
            <person name="Jogler C."/>
        </authorList>
    </citation>
    <scope>NUCLEOTIDE SEQUENCE [LARGE SCALE GENOMIC DNA]</scope>
    <source>
        <strain evidence="4 5">Spa11</strain>
    </source>
</reference>
<feature type="signal peptide" evidence="2">
    <location>
        <begin position="1"/>
        <end position="27"/>
    </location>
</feature>
<protein>
    <submittedName>
        <fullName evidence="4">Serine/threonine-protein kinase AfsK</fullName>
        <ecNumber evidence="4">2.7.11.1</ecNumber>
    </submittedName>
</protein>
<accession>A0A518K3K9</accession>
<dbReference type="SMART" id="SM00564">
    <property type="entry name" value="PQQ"/>
    <property type="match status" value="3"/>
</dbReference>
<feature type="compositionally biased region" description="Acidic residues" evidence="1">
    <location>
        <begin position="393"/>
        <end position="427"/>
    </location>
</feature>
<evidence type="ECO:0000313" key="4">
    <source>
        <dbReference type="EMBL" id="QDV72386.1"/>
    </source>
</evidence>
<keyword evidence="4" id="KW-0808">Transferase</keyword>
<dbReference type="RefSeq" id="WP_145107049.1">
    <property type="nucleotide sequence ID" value="NZ_CP036349.1"/>
</dbReference>
<dbReference type="Proteomes" id="UP000316426">
    <property type="component" value="Chromosome"/>
</dbReference>
<keyword evidence="5" id="KW-1185">Reference proteome</keyword>
<dbReference type="PANTHER" id="PTHR34512:SF30">
    <property type="entry name" value="OUTER MEMBRANE PROTEIN ASSEMBLY FACTOR BAMB"/>
    <property type="match status" value="1"/>
</dbReference>
<feature type="chain" id="PRO_5022077457" evidence="2">
    <location>
        <begin position="28"/>
        <end position="455"/>
    </location>
</feature>
<dbReference type="InterPro" id="IPR002372">
    <property type="entry name" value="PQQ_rpt_dom"/>
</dbReference>
<dbReference type="EC" id="2.7.11.1" evidence="4"/>
<evidence type="ECO:0000313" key="5">
    <source>
        <dbReference type="Proteomes" id="UP000316426"/>
    </source>
</evidence>
<feature type="region of interest" description="Disordered" evidence="1">
    <location>
        <begin position="393"/>
        <end position="455"/>
    </location>
</feature>
<dbReference type="Gene3D" id="2.130.10.10">
    <property type="entry name" value="YVTN repeat-like/Quinoprotein amine dehydrogenase"/>
    <property type="match status" value="2"/>
</dbReference>
<feature type="domain" description="Pyrrolo-quinoline quinone repeat" evidence="3">
    <location>
        <begin position="252"/>
        <end position="342"/>
    </location>
</feature>
<evidence type="ECO:0000259" key="3">
    <source>
        <dbReference type="Pfam" id="PF13360"/>
    </source>
</evidence>
<dbReference type="InterPro" id="IPR015943">
    <property type="entry name" value="WD40/YVTN_repeat-like_dom_sf"/>
</dbReference>
<dbReference type="InterPro" id="IPR018391">
    <property type="entry name" value="PQQ_b-propeller_rpt"/>
</dbReference>
<keyword evidence="4" id="KW-0418">Kinase</keyword>
<sequence precursor="true">MLRSLRSLTHRLPLFAALLATASSVVASQVVPRHTAEMAGLERAWFTQAPLDPATQTVVGVKLSGGSLYVLTSAGMLQAYDAETGASRWNTRLGDGANTVVLGPAVMHDTVHEDGGPKTPRTLVAATVGSTLYVLREVEKGVETMLKLKVKGSPGAGPAFAEDVVYVPAISGRMTGYPLDQVLDVSFIIASPGELAGTPVSADGSLIWATGGGQVYGAPLKNSNADYRFDASEPLSGPPVVAGRLLHFSTIEGVVYGVSILRGRELWRANLGDVVRKPVVAVDGVVYVATESQVLWALDANTGEQLWKVEGLGDFVSASDKQVFAVAPDGAVGVLDKATGRPIASWPAVGKLTPIANTENDRLYFVSDDGLIQCFHATGLAEPYVHDAKPVAEEEEAAAPSDEPTDEPAEEEPGFGAEEEAPMDDAPVDGFDPFAPTDEAEEDAPAEDDDPFADF</sequence>
<dbReference type="Pfam" id="PF13360">
    <property type="entry name" value="PQQ_2"/>
    <property type="match status" value="1"/>
</dbReference>
<dbReference type="KEGG" id="bmei:Spa11_05610"/>
<organism evidence="4 5">
    <name type="scientific">Botrimarina mediterranea</name>
    <dbReference type="NCBI Taxonomy" id="2528022"/>
    <lineage>
        <taxon>Bacteria</taxon>
        <taxon>Pseudomonadati</taxon>
        <taxon>Planctomycetota</taxon>
        <taxon>Planctomycetia</taxon>
        <taxon>Pirellulales</taxon>
        <taxon>Lacipirellulaceae</taxon>
        <taxon>Botrimarina</taxon>
    </lineage>
</organism>
<dbReference type="SUPFAM" id="SSF50998">
    <property type="entry name" value="Quinoprotein alcohol dehydrogenase-like"/>
    <property type="match status" value="1"/>
</dbReference>
<dbReference type="PANTHER" id="PTHR34512">
    <property type="entry name" value="CELL SURFACE PROTEIN"/>
    <property type="match status" value="1"/>
</dbReference>
<evidence type="ECO:0000256" key="2">
    <source>
        <dbReference type="SAM" id="SignalP"/>
    </source>
</evidence>
<evidence type="ECO:0000256" key="1">
    <source>
        <dbReference type="SAM" id="MobiDB-lite"/>
    </source>
</evidence>
<dbReference type="AlphaFoldDB" id="A0A518K3K9"/>
<dbReference type="EMBL" id="CP036349">
    <property type="protein sequence ID" value="QDV72386.1"/>
    <property type="molecule type" value="Genomic_DNA"/>
</dbReference>
<feature type="compositionally biased region" description="Acidic residues" evidence="1">
    <location>
        <begin position="438"/>
        <end position="455"/>
    </location>
</feature>
<proteinExistence type="predicted"/>
<gene>
    <name evidence="4" type="primary">afsK_1</name>
    <name evidence="4" type="ORF">Spa11_05610</name>
</gene>
<name>A0A518K3K9_9BACT</name>
<keyword evidence="2" id="KW-0732">Signal</keyword>